<dbReference type="Pfam" id="PF00361">
    <property type="entry name" value="Proton_antipo_M"/>
    <property type="match status" value="1"/>
</dbReference>
<feature type="transmembrane region" description="Helical" evidence="8">
    <location>
        <begin position="15"/>
        <end position="36"/>
    </location>
</feature>
<keyword evidence="5" id="KW-0560">Oxidoreductase</keyword>
<dbReference type="InterPro" id="IPR052175">
    <property type="entry name" value="ComplexI-like_HydComp"/>
</dbReference>
<evidence type="ECO:0000256" key="8">
    <source>
        <dbReference type="SAM" id="Phobius"/>
    </source>
</evidence>
<feature type="transmembrane region" description="Helical" evidence="8">
    <location>
        <begin position="43"/>
        <end position="60"/>
    </location>
</feature>
<dbReference type="GO" id="GO:0016491">
    <property type="term" value="F:oxidoreductase activity"/>
    <property type="evidence" value="ECO:0007669"/>
    <property type="project" value="UniProtKB-KW"/>
</dbReference>
<evidence type="ECO:0000259" key="10">
    <source>
        <dbReference type="Pfam" id="PF00662"/>
    </source>
</evidence>
<feature type="transmembrane region" description="Helical" evidence="8">
    <location>
        <begin position="504"/>
        <end position="527"/>
    </location>
</feature>
<feature type="transmembrane region" description="Helical" evidence="8">
    <location>
        <begin position="172"/>
        <end position="195"/>
    </location>
</feature>
<evidence type="ECO:0000256" key="1">
    <source>
        <dbReference type="ARBA" id="ARBA00004651"/>
    </source>
</evidence>
<feature type="transmembrane region" description="Helical" evidence="8">
    <location>
        <begin position="143"/>
        <end position="160"/>
    </location>
</feature>
<gene>
    <name evidence="11" type="ORF">ENS41_00025</name>
</gene>
<keyword evidence="4 8" id="KW-1133">Transmembrane helix</keyword>
<organism evidence="11">
    <name type="scientific">candidate division WOR-3 bacterium</name>
    <dbReference type="NCBI Taxonomy" id="2052148"/>
    <lineage>
        <taxon>Bacteria</taxon>
        <taxon>Bacteria division WOR-3</taxon>
    </lineage>
</organism>
<name>A0A7C4CB07_UNCW3</name>
<dbReference type="AlphaFoldDB" id="A0A7C4CB07"/>
<dbReference type="PANTHER" id="PTHR42682:SF4">
    <property type="entry name" value="NADH-UBIQUINONE_PLASTOQUINONE"/>
    <property type="match status" value="1"/>
</dbReference>
<feature type="transmembrane region" description="Helical" evidence="8">
    <location>
        <begin position="631"/>
        <end position="651"/>
    </location>
</feature>
<feature type="transmembrane region" description="Helical" evidence="8">
    <location>
        <begin position="279"/>
        <end position="301"/>
    </location>
</feature>
<evidence type="ECO:0000256" key="2">
    <source>
        <dbReference type="ARBA" id="ARBA00022475"/>
    </source>
</evidence>
<feature type="domain" description="NADH-Ubiquinone oxidoreductase (complex I) chain 5 N-terminal" evidence="10">
    <location>
        <begin position="79"/>
        <end position="117"/>
    </location>
</feature>
<sequence length="654" mass="69854">MVCGAGVVGRRSAVIFHPFAMLILVPLASALLGYLIGRLRNEFSFIGVMVTLYYSIRLFIQTRSVTATHYELVRVTGYPMVFGVDQLSGFILLFVAAFSTLVLLYSLRYMRGRDGTRGYYFYFLLALSCANGVLLATDALVLLFFWGALLVILYGLLLVGRGDTGATARKALVVVGLSDFAMLLGIALLVTQLGLRVELMPRFPLSLAEPTAVAAFLLIAAGALAKAGSMPLHTWIPAAAKTAPATVMAFIPASLDKLLGIYLLVRLSVYMFDISSSPALGNVLMAVGAVTILAAVMMALVQKRAMRLLSFHAVSQVGYMVLGIGTGTAIGIAGGLFHMLNHALYKTGLFLSAGSVEHWTKDDELDKLGGLAGQMPVTFVSFAICALAIAGVPPLNGFVSKWMVYQGVLANGAAGNRLFPVFLVAAMLGSVLTLASFLKLMHAIFLGQRPDTLARVREVPVTMWLPPALMALTCVVFGVLAFPLPLSSLILPGLPFFELPLAGIWQPIPATVLGLVALGLGAIVYLLGTAGKPVAGRTFVGGEKIADNEESRVTGPAFYTSVKRLPIVGELLDFGERGAFDLYNWVTGLAHGIGEVARHGIDRVLDVLSRLVAEVVRLSGLALSRLQTGSLQVYVAWVFAGAAIFYLVLFLRCR</sequence>
<evidence type="ECO:0000256" key="3">
    <source>
        <dbReference type="ARBA" id="ARBA00022692"/>
    </source>
</evidence>
<feature type="transmembrane region" description="Helical" evidence="8">
    <location>
        <begin position="87"/>
        <end position="107"/>
    </location>
</feature>
<dbReference type="Gene3D" id="1.20.5.2700">
    <property type="match status" value="1"/>
</dbReference>
<dbReference type="PANTHER" id="PTHR42682">
    <property type="entry name" value="HYDROGENASE-4 COMPONENT F"/>
    <property type="match status" value="1"/>
</dbReference>
<evidence type="ECO:0000256" key="5">
    <source>
        <dbReference type="ARBA" id="ARBA00023002"/>
    </source>
</evidence>
<dbReference type="PRINTS" id="PR01434">
    <property type="entry name" value="NADHDHGNASE5"/>
</dbReference>
<evidence type="ECO:0000256" key="6">
    <source>
        <dbReference type="ARBA" id="ARBA00023136"/>
    </source>
</evidence>
<feature type="transmembrane region" description="Helical" evidence="8">
    <location>
        <begin position="461"/>
        <end position="484"/>
    </location>
</feature>
<reference evidence="11" key="1">
    <citation type="journal article" date="2020" name="mSystems">
        <title>Genome- and Community-Level Interaction Insights into Carbon Utilization and Element Cycling Functions of Hydrothermarchaeota in Hydrothermal Sediment.</title>
        <authorList>
            <person name="Zhou Z."/>
            <person name="Liu Y."/>
            <person name="Xu W."/>
            <person name="Pan J."/>
            <person name="Luo Z.H."/>
            <person name="Li M."/>
        </authorList>
    </citation>
    <scope>NUCLEOTIDE SEQUENCE [LARGE SCALE GENOMIC DNA]</scope>
    <source>
        <strain evidence="11">SpSt-488</strain>
    </source>
</reference>
<feature type="transmembrane region" description="Helical" evidence="8">
    <location>
        <begin position="246"/>
        <end position="267"/>
    </location>
</feature>
<feature type="transmembrane region" description="Helical" evidence="8">
    <location>
        <begin position="207"/>
        <end position="225"/>
    </location>
</feature>
<dbReference type="InterPro" id="IPR001516">
    <property type="entry name" value="Proton_antipo_N"/>
</dbReference>
<feature type="transmembrane region" description="Helical" evidence="8">
    <location>
        <begin position="119"/>
        <end position="137"/>
    </location>
</feature>
<dbReference type="GO" id="GO:0005886">
    <property type="term" value="C:plasma membrane"/>
    <property type="evidence" value="ECO:0007669"/>
    <property type="project" value="UniProtKB-SubCell"/>
</dbReference>
<evidence type="ECO:0000256" key="4">
    <source>
        <dbReference type="ARBA" id="ARBA00022989"/>
    </source>
</evidence>
<protein>
    <submittedName>
        <fullName evidence="11">NADH-quinone oxidoreductase subunit L</fullName>
    </submittedName>
</protein>
<comment type="caution">
    <text evidence="11">The sequence shown here is derived from an EMBL/GenBank/DDBJ whole genome shotgun (WGS) entry which is preliminary data.</text>
</comment>
<keyword evidence="6 8" id="KW-0472">Membrane</keyword>
<dbReference type="EMBL" id="DSUT01000002">
    <property type="protein sequence ID" value="HGK27327.1"/>
    <property type="molecule type" value="Genomic_DNA"/>
</dbReference>
<feature type="transmembrane region" description="Helical" evidence="8">
    <location>
        <begin position="313"/>
        <end position="337"/>
    </location>
</feature>
<evidence type="ECO:0000256" key="7">
    <source>
        <dbReference type="RuleBase" id="RU000320"/>
    </source>
</evidence>
<feature type="transmembrane region" description="Helical" evidence="8">
    <location>
        <begin position="418"/>
        <end position="440"/>
    </location>
</feature>
<proteinExistence type="predicted"/>
<evidence type="ECO:0000259" key="9">
    <source>
        <dbReference type="Pfam" id="PF00361"/>
    </source>
</evidence>
<keyword evidence="2" id="KW-1003">Cell membrane</keyword>
<evidence type="ECO:0000313" key="11">
    <source>
        <dbReference type="EMBL" id="HGK27327.1"/>
    </source>
</evidence>
<comment type="subcellular location">
    <subcellularLocation>
        <location evidence="1">Cell membrane</location>
        <topology evidence="1">Multi-pass membrane protein</topology>
    </subcellularLocation>
    <subcellularLocation>
        <location evidence="7">Membrane</location>
        <topology evidence="7">Multi-pass membrane protein</topology>
    </subcellularLocation>
</comment>
<feature type="transmembrane region" description="Helical" evidence="8">
    <location>
        <begin position="371"/>
        <end position="392"/>
    </location>
</feature>
<feature type="domain" description="NADH:quinone oxidoreductase/Mrp antiporter transmembrane" evidence="9">
    <location>
        <begin position="136"/>
        <end position="413"/>
    </location>
</feature>
<keyword evidence="3 7" id="KW-0812">Transmembrane</keyword>
<accession>A0A7C4CB07</accession>
<dbReference type="Pfam" id="PF00662">
    <property type="entry name" value="Proton_antipo_N"/>
    <property type="match status" value="1"/>
</dbReference>
<dbReference type="InterPro" id="IPR001750">
    <property type="entry name" value="ND/Mrp_TM"/>
</dbReference>